<dbReference type="EMBL" id="JACHIA010000004">
    <property type="protein sequence ID" value="MBB6070287.1"/>
    <property type="molecule type" value="Genomic_DNA"/>
</dbReference>
<evidence type="ECO:0000313" key="2">
    <source>
        <dbReference type="Proteomes" id="UP000582837"/>
    </source>
</evidence>
<accession>A0A841GNR7</accession>
<dbReference type="Proteomes" id="UP000582837">
    <property type="component" value="Unassembled WGS sequence"/>
</dbReference>
<reference evidence="1 2" key="1">
    <citation type="submission" date="2020-08" db="EMBL/GenBank/DDBJ databases">
        <title>Genomic Encyclopedia of Type Strains, Phase IV (KMG-IV): sequencing the most valuable type-strain genomes for metagenomic binning, comparative biology and taxonomic classification.</title>
        <authorList>
            <person name="Goeker M."/>
        </authorList>
    </citation>
    <scope>NUCLEOTIDE SEQUENCE [LARGE SCALE GENOMIC DNA]</scope>
    <source>
        <strain evidence="1 2">DSM 29007</strain>
    </source>
</reference>
<dbReference type="AlphaFoldDB" id="A0A841GNR7"/>
<name>A0A841GNR7_9BACT</name>
<keyword evidence="2" id="KW-1185">Reference proteome</keyword>
<protein>
    <submittedName>
        <fullName evidence="1">Uncharacterized protein</fullName>
    </submittedName>
</protein>
<comment type="caution">
    <text evidence="1">The sequence shown here is derived from an EMBL/GenBank/DDBJ whole genome shotgun (WGS) entry which is preliminary data.</text>
</comment>
<proteinExistence type="predicted"/>
<dbReference type="RefSeq" id="WP_170035682.1">
    <property type="nucleotide sequence ID" value="NZ_JABDTL010000001.1"/>
</dbReference>
<evidence type="ECO:0000313" key="1">
    <source>
        <dbReference type="EMBL" id="MBB6070287.1"/>
    </source>
</evidence>
<organism evidence="1 2">
    <name type="scientific">Longimicrobium terrae</name>
    <dbReference type="NCBI Taxonomy" id="1639882"/>
    <lineage>
        <taxon>Bacteria</taxon>
        <taxon>Pseudomonadati</taxon>
        <taxon>Gemmatimonadota</taxon>
        <taxon>Longimicrobiia</taxon>
        <taxon>Longimicrobiales</taxon>
        <taxon>Longimicrobiaceae</taxon>
        <taxon>Longimicrobium</taxon>
    </lineage>
</organism>
<sequence>MPNPRYLHTPAGLRYLAADSGISPPFQNGLSLVYDPVERALLKHGDPPAVEEHFRALVASLAATTLAGELCLLVICPAQLTREVVAEVNRAIGAGRLTPDTAHHLNRLIDAGCGARA</sequence>
<gene>
    <name evidence="1" type="ORF">HNQ61_001906</name>
</gene>